<dbReference type="SMART" id="SM01026">
    <property type="entry name" value="Beach"/>
    <property type="match status" value="1"/>
</dbReference>
<dbReference type="InterPro" id="IPR017455">
    <property type="entry name" value="Znf_FYVE-rel"/>
</dbReference>
<dbReference type="Gene3D" id="2.130.10.10">
    <property type="entry name" value="YVTN repeat-like/Quinoprotein amine dehydrogenase"/>
    <property type="match status" value="1"/>
</dbReference>
<evidence type="ECO:0000259" key="10">
    <source>
        <dbReference type="PROSITE" id="PS50197"/>
    </source>
</evidence>
<reference evidence="12" key="2">
    <citation type="submission" date="2015-06" db="UniProtKB">
        <authorList>
            <consortium name="EnsemblMetazoa"/>
        </authorList>
    </citation>
    <scope>IDENTIFICATION</scope>
</reference>
<evidence type="ECO:0000313" key="12">
    <source>
        <dbReference type="EnsemblMetazoa" id="tetur15g00910.1"/>
    </source>
</evidence>
<dbReference type="SUPFAM" id="SSF50729">
    <property type="entry name" value="PH domain-like"/>
    <property type="match status" value="1"/>
</dbReference>
<dbReference type="eggNOG" id="KOG1786">
    <property type="taxonomic scope" value="Eukaryota"/>
</dbReference>
<dbReference type="PROSITE" id="PS50197">
    <property type="entry name" value="BEACH"/>
    <property type="match status" value="1"/>
</dbReference>
<dbReference type="Gene3D" id="1.10.1540.10">
    <property type="entry name" value="BEACH domain"/>
    <property type="match status" value="1"/>
</dbReference>
<evidence type="ECO:0000259" key="11">
    <source>
        <dbReference type="PROSITE" id="PS51783"/>
    </source>
</evidence>
<dbReference type="Gene3D" id="2.60.120.200">
    <property type="match status" value="1"/>
</dbReference>
<dbReference type="SUPFAM" id="SSF81837">
    <property type="entry name" value="BEACH domain"/>
    <property type="match status" value="1"/>
</dbReference>
<dbReference type="InterPro" id="IPR019775">
    <property type="entry name" value="WD40_repeat_CS"/>
</dbReference>
<dbReference type="eggNOG" id="KOG1788">
    <property type="taxonomic scope" value="Eukaryota"/>
</dbReference>
<dbReference type="Pfam" id="PF00400">
    <property type="entry name" value="WD40"/>
    <property type="match status" value="2"/>
</dbReference>
<dbReference type="InterPro" id="IPR036372">
    <property type="entry name" value="BEACH_dom_sf"/>
</dbReference>
<dbReference type="SMART" id="SM00320">
    <property type="entry name" value="WD40"/>
    <property type="match status" value="5"/>
</dbReference>
<dbReference type="Pfam" id="PF02138">
    <property type="entry name" value="Beach"/>
    <property type="match status" value="1"/>
</dbReference>
<feature type="region of interest" description="Disordered" evidence="8">
    <location>
        <begin position="1130"/>
        <end position="1153"/>
    </location>
</feature>
<feature type="domain" description="BEACH-type PH" evidence="11">
    <location>
        <begin position="2597"/>
        <end position="2729"/>
    </location>
</feature>
<dbReference type="Pfam" id="PF01363">
    <property type="entry name" value="FYVE"/>
    <property type="match status" value="1"/>
</dbReference>
<feature type="region of interest" description="Disordered" evidence="8">
    <location>
        <begin position="3411"/>
        <end position="3443"/>
    </location>
</feature>
<keyword evidence="3" id="KW-0677">Repeat</keyword>
<dbReference type="InterPro" id="IPR036322">
    <property type="entry name" value="WD40_repeat_dom_sf"/>
</dbReference>
<dbReference type="EMBL" id="CAEY01000240">
    <property type="status" value="NOT_ANNOTATED_CDS"/>
    <property type="molecule type" value="Genomic_DNA"/>
</dbReference>
<keyword evidence="1 7" id="KW-0853">WD repeat</keyword>
<dbReference type="SUPFAM" id="SSF57903">
    <property type="entry name" value="FYVE/PHD zinc finger"/>
    <property type="match status" value="1"/>
</dbReference>
<feature type="compositionally biased region" description="Polar residues" evidence="8">
    <location>
        <begin position="912"/>
        <end position="932"/>
    </location>
</feature>
<feature type="compositionally biased region" description="Basic and acidic residues" evidence="8">
    <location>
        <begin position="3470"/>
        <end position="3481"/>
    </location>
</feature>
<dbReference type="PROSITE" id="PS50294">
    <property type="entry name" value="WD_REPEATS_REGION"/>
    <property type="match status" value="1"/>
</dbReference>
<dbReference type="GO" id="GO:0008270">
    <property type="term" value="F:zinc ion binding"/>
    <property type="evidence" value="ECO:0007669"/>
    <property type="project" value="UniProtKB-KW"/>
</dbReference>
<dbReference type="EnsemblMetazoa" id="tetur15g00910.1">
    <property type="protein sequence ID" value="tetur15g00910.1"/>
    <property type="gene ID" value="tetur15g00910"/>
</dbReference>
<feature type="compositionally biased region" description="Low complexity" evidence="8">
    <location>
        <begin position="3364"/>
        <end position="3379"/>
    </location>
</feature>
<keyword evidence="2" id="KW-0479">Metal-binding</keyword>
<feature type="compositionally biased region" description="Basic and acidic residues" evidence="8">
    <location>
        <begin position="3425"/>
        <end position="3443"/>
    </location>
</feature>
<protein>
    <recommendedName>
        <fullName evidence="14">WD repeat and FYVE domain-containing protein 3</fullName>
    </recommendedName>
</protein>
<dbReference type="Pfam" id="PF23295">
    <property type="entry name" value="Arm_4"/>
    <property type="match status" value="1"/>
</dbReference>
<evidence type="ECO:0000313" key="13">
    <source>
        <dbReference type="Proteomes" id="UP000015104"/>
    </source>
</evidence>
<evidence type="ECO:0000259" key="9">
    <source>
        <dbReference type="PROSITE" id="PS50178"/>
    </source>
</evidence>
<reference evidence="13" key="1">
    <citation type="submission" date="2011-08" db="EMBL/GenBank/DDBJ databases">
        <authorList>
            <person name="Rombauts S."/>
        </authorList>
    </citation>
    <scope>NUCLEOTIDE SEQUENCE</scope>
    <source>
        <strain evidence="13">London</strain>
    </source>
</reference>
<dbReference type="InterPro" id="IPR056252">
    <property type="entry name" value="Alfy-like_Arm-like"/>
</dbReference>
<dbReference type="Gene3D" id="3.30.40.10">
    <property type="entry name" value="Zinc/RING finger domain, C3HC4 (zinc finger)"/>
    <property type="match status" value="1"/>
</dbReference>
<dbReference type="InterPro" id="IPR013083">
    <property type="entry name" value="Znf_RING/FYVE/PHD"/>
</dbReference>
<feature type="compositionally biased region" description="Polar residues" evidence="8">
    <location>
        <begin position="1130"/>
        <end position="1143"/>
    </location>
</feature>
<dbReference type="PROSITE" id="PS00678">
    <property type="entry name" value="WD_REPEATS_1"/>
    <property type="match status" value="1"/>
</dbReference>
<dbReference type="CDD" id="cd06071">
    <property type="entry name" value="Beach"/>
    <property type="match status" value="1"/>
</dbReference>
<keyword evidence="13" id="KW-1185">Reference proteome</keyword>
<dbReference type="Pfam" id="PF14844">
    <property type="entry name" value="PH_BEACH"/>
    <property type="match status" value="1"/>
</dbReference>
<dbReference type="CDD" id="cd15719">
    <property type="entry name" value="FYVE_WDFY3"/>
    <property type="match status" value="1"/>
</dbReference>
<feature type="region of interest" description="Disordered" evidence="8">
    <location>
        <begin position="2512"/>
        <end position="2540"/>
    </location>
</feature>
<dbReference type="InterPro" id="IPR023362">
    <property type="entry name" value="PH-BEACH_dom"/>
</dbReference>
<proteinExistence type="predicted"/>
<dbReference type="STRING" id="32264.T1KMA3"/>
<dbReference type="InterPro" id="IPR051944">
    <property type="entry name" value="BEACH_domain_protein"/>
</dbReference>
<evidence type="ECO:0000256" key="6">
    <source>
        <dbReference type="PROSITE-ProRule" id="PRU00091"/>
    </source>
</evidence>
<dbReference type="HOGENOM" id="CLU_000175_5_0_1"/>
<organism evidence="12 13">
    <name type="scientific">Tetranychus urticae</name>
    <name type="common">Two-spotted spider mite</name>
    <dbReference type="NCBI Taxonomy" id="32264"/>
    <lineage>
        <taxon>Eukaryota</taxon>
        <taxon>Metazoa</taxon>
        <taxon>Ecdysozoa</taxon>
        <taxon>Arthropoda</taxon>
        <taxon>Chelicerata</taxon>
        <taxon>Arachnida</taxon>
        <taxon>Acari</taxon>
        <taxon>Acariformes</taxon>
        <taxon>Trombidiformes</taxon>
        <taxon>Prostigmata</taxon>
        <taxon>Eleutherengona</taxon>
        <taxon>Raphignathae</taxon>
        <taxon>Tetranychoidea</taxon>
        <taxon>Tetranychidae</taxon>
        <taxon>Tetranychus</taxon>
    </lineage>
</organism>
<name>T1KMA3_TETUR</name>
<dbReference type="InterPro" id="IPR001680">
    <property type="entry name" value="WD40_rpt"/>
</dbReference>
<feature type="region of interest" description="Disordered" evidence="8">
    <location>
        <begin position="3364"/>
        <end position="3396"/>
    </location>
</feature>
<feature type="compositionally biased region" description="Basic and acidic residues" evidence="8">
    <location>
        <begin position="2512"/>
        <end position="2524"/>
    </location>
</feature>
<dbReference type="PROSITE" id="PS50082">
    <property type="entry name" value="WD_REPEATS_2"/>
    <property type="match status" value="2"/>
</dbReference>
<evidence type="ECO:0000256" key="1">
    <source>
        <dbReference type="ARBA" id="ARBA00022574"/>
    </source>
</evidence>
<dbReference type="InterPro" id="IPR000409">
    <property type="entry name" value="BEACH_dom"/>
</dbReference>
<dbReference type="SMART" id="SM00064">
    <property type="entry name" value="FYVE"/>
    <property type="match status" value="1"/>
</dbReference>
<feature type="repeat" description="WD" evidence="7">
    <location>
        <begin position="3205"/>
        <end position="3239"/>
    </location>
</feature>
<keyword evidence="5" id="KW-0862">Zinc</keyword>
<feature type="repeat" description="WD" evidence="7">
    <location>
        <begin position="3335"/>
        <end position="3352"/>
    </location>
</feature>
<feature type="compositionally biased region" description="Basic and acidic residues" evidence="8">
    <location>
        <begin position="3380"/>
        <end position="3396"/>
    </location>
</feature>
<feature type="domain" description="FYVE-type" evidence="9">
    <location>
        <begin position="3603"/>
        <end position="3663"/>
    </location>
</feature>
<dbReference type="PANTHER" id="PTHR46108:SF4">
    <property type="entry name" value="BLUE CHEESE"/>
    <property type="match status" value="1"/>
</dbReference>
<evidence type="ECO:0000256" key="5">
    <source>
        <dbReference type="ARBA" id="ARBA00022833"/>
    </source>
</evidence>
<dbReference type="InterPro" id="IPR011993">
    <property type="entry name" value="PH-like_dom_sf"/>
</dbReference>
<dbReference type="SUPFAM" id="SSF50978">
    <property type="entry name" value="WD40 repeat-like"/>
    <property type="match status" value="1"/>
</dbReference>
<feature type="compositionally biased region" description="Polar residues" evidence="8">
    <location>
        <begin position="3482"/>
        <end position="3491"/>
    </location>
</feature>
<accession>T1KMA3</accession>
<dbReference type="SUPFAM" id="SSF49899">
    <property type="entry name" value="Concanavalin A-like lectins/glucanases"/>
    <property type="match status" value="1"/>
</dbReference>
<dbReference type="PANTHER" id="PTHR46108">
    <property type="entry name" value="BLUE CHEESE"/>
    <property type="match status" value="1"/>
</dbReference>
<dbReference type="PROSITE" id="PS50178">
    <property type="entry name" value="ZF_FYVE"/>
    <property type="match status" value="1"/>
</dbReference>
<dbReference type="InterPro" id="IPR000306">
    <property type="entry name" value="Znf_FYVE"/>
</dbReference>
<evidence type="ECO:0008006" key="14">
    <source>
        <dbReference type="Google" id="ProtNLM"/>
    </source>
</evidence>
<keyword evidence="4 6" id="KW-0863">Zinc-finger</keyword>
<dbReference type="PROSITE" id="PS51783">
    <property type="entry name" value="PH_BEACH"/>
    <property type="match status" value="1"/>
</dbReference>
<evidence type="ECO:0000256" key="7">
    <source>
        <dbReference type="PROSITE-ProRule" id="PRU00221"/>
    </source>
</evidence>
<sequence length="3666" mass="412729">MQSSDQQLYLAHLNKLFNEIKTSQYAFRDVGGPSKYDIHAHEAINEYESKIYRLLPLFLKVYGPSASTPGSPPTKTSGELFDNFSDLHTLTNIVSRLMVTEIRRRASNKTTQEASEAIVNFLEISQEQVSTTVTPTNSAFNLSSVSRQGTRSDSSNNDSKYEQKGWIVLCTLNLVVCHGNESLIPVMAANSLPSTLVRCLYLFFDLPPPATQADSSDQQTTVESAAKKLGKLRFSAKGVSNYAENIEYSNPIERRLLLHRIFTQLLTRLCAHQASLHELTRKDDLALLFNAVTSWCVPHNCIWRQSAADVILIMAKCNCIKTSYLHDKSCISVSIENISRMYELSKASEDEIYEMLSVMINFITEVYYAHPPSVGILLDDFKTNLGYHFIVDFVLKLERDTTTHANIIRKVLSLVTSLTKIGTSELKPRPLSVNQLFIMSDFTCPKPNPKHSVKNLNAITVLQSLWFKAKSTLVQELILAGLFTLYRDDRANYFILDSQNTLSQFAEKLHLRSVSIQEKFFTILEYIIFEIKYVPCKELISASLMIKSKLPTQSELLSLKSLLTIIKFNSIFPDVFREVGLLEIITSLLIERGQAIMAATNVDATELQLLEITMEIIYNMLMGPNNQNCALFNEAQGPKHIFNFLPLTSSRISKQTRKLCFLIIHQLILSNNGDETLANLLSMLHTSGPVDSISNIEKPKLTLIQEISLKLSILKGLLQVVRESHRCRALFRKVGGFIYVMSVLVGMEGCLADEEIPDEFKAKLPVDRRHYSQWCTIEKKKIWNLLKYVFTTLAAAMRFEPANARFFANEICPVSLTDSLRLLGCFTHDKQLQSNTTHSREDTDLLSNYRDIFYCSLTTLPPKQSMTFLESCALIMRLLLDMALDLIDKTPKNHPLAVNHQRESNENLDVGNKSTNQTNQNKRPPQLPLSVNNPANEPPVIVHSSVIIVMFHLIPSIPCESLQLFLTQALRPLMKSERNQQVMCEANLLNEILSDKLNISLLNESHYLHFTMQYILERLSAQSISPKELRSFLRLGNPLNCLTYDEVTKKKEMREENRKPGGPIALSRVKTLVSMTTPRDTGVANLLEPPFVEFDMSQEGFSCLFLPSIAPFSSGSGSSSATNIFTGTITGSTDSNKQSSTCNGGVNGGIGTGERSFPPQAGLTFLTWICVEKFPTYEDEIHNIRLFTVTRGVTSGQEYACFQLQISARDRALLISTQEIPIFGDDESSFSPDHFNLEIDYNLRVWSPELLRENQWHQVVVVLNRALLKNSSATIYVDGHLISSQKLHYINTASSGTVLNNNQSFVNGFIGTPPQWRKQSRLIWKQGPCHFLEEPLTVNHVMYIHSLGHNYIGSFQGTSLIQEMTSLSSSLQQIPEDKVVFGLSARAISIMTLAKMKRVYSRFDCRQISKIIGLSLHENATPIYVLHNSAGHLCGPSRSLGAILIGYIGARCFIPRPVSVTLQDIGGCAILLGLVANSQDVESLYASIKALVCVLKVNKEMVCEMERIKGYQTLAMILRKKRHHLNSHVLHLTFNLVGTVDVYRKNENSSLEIQQAKAFKDLLCDQIDLWAQNDLLKSLLEHFNELLLESSHGNYPQAENRFKNLRILRDLGLLSRLLQLLWTHKSLDPKIMQITGILITALLNQTPRPTDLLYFGQYLASLLPSTDETERPPEIIELRNALLKIVLKLMTRIPKVQANHAFQEEIVRTLGFDWFLLFLQGKGLNKDTVAIGMVNLMVLISNPANYVRFKEGSSNGGWIKDAETNFRNRSRFQLLGFNMPSPSPTPPISSPSFPAFSSGIKQPTGHKIIREDIFTIPGFQHLSWLMNCHLDKPQVYLILFQGLVGQFVQLSASVICAIESFDELSLDNLWNFLFDHHRRSYQSSESNLICPDLTLTILSMIHSLIWDENVSPAASSYAVILVQFLVLLYHNRKDFQTYCHTNIEFVVALCRVIVSDKDKGTNNILTTHEARKHVMDFIRLIIVDSMICAPGPVSKASAVIEAFLSSFSNSKLAQTELLKSLMDHLDSLTAVISQQQHFETTGDNQQNHLHQQTISNIVLFSTILSDKIWQECYLRDRKEILGFQLNLVTKLVFSNQSGNKNARGVNNNELALLYRSINRTVLFLLSRPVETIPDRMTMLESLQRVHNYRRIILVAPNNSDSSFFACLTYCLLQLIDEEKNRLMNKTRTQWHSTEGESESIVQPDEGALLIASVSRKIWNEIYLSKKSVLEEALKINLVPNPSSFGIVSEIPDLGSLRDSLTDITHKFWINYQESEQLRQKRVKTGLSNLSIDSPSSPGPTALISEKLGNINKLTQVVNSGGGLMSKIVGGTTGAVSGALSNAVGSTIKKEIFKSSIATDANLTKGTVAVWNSMSPSEVAACTYDHISLISELVDSQLKQKIQSDVHLLKYVYDEWIACENELLTREKAIWGPEHGSKNLDKWKLDMTEGPHRMRRKMVKNELFYVHYPYRPEVDSSKTIGRKKGKYNPPISFDSRDYFKRFRSEAHILLERDTSFDTDPDKTTDDEIFSGNTTSEERENSFEGIKTSAFLPVKTPSTDQDDSYVDLTADSSAHVGDGVIESNSWEQVEAQTVLRLLEDNEKISHMFRCARILGLDTFEGLLLFGKEHFYLIDGFTLLKTREIRDIDSLPPDMHDSIVPTTASPRESVSSVGKSSTKKICMKFAYEDIKEVHKRRYLLQPIALEIFSMDGRNSLLVFPRKLRNKVFSRFMSVATHIIDNAHDSLSGQKRNVNVESGTGLLSSLIGDTSVTQRWARGEISNLQYLMHLNTLAGRSYNDLMQYPVFPWILADYSSPELDLNDPLSFRDLSKPMGAQTTDRLEQFRKRYNEWDDLHGETPPYHYGTFYSSAMIVASYLVRMEPFTQNFLRLQGGHFDLADRMFHSVGDAYMSAAKNNMADVKELIPEFFNLPEFLVNHNAYDLGVKQNGVRLGDVILPPWAKGDAREFIRMHRAALECDYVSAHLHEWIDLIFGYKQQGPAAVEAINVFHHLFYEGNVDIYSIEDPLKKNATIGFINNFGQIPKQLFKKPHPVKKVHTGNGAPLTPILPSVGLNNVLLSGDQGQDKVVIHNLESLRPSLHPIKELKGAVGQIIQQEKTLLAVEQNKVLIPPTYNRYVAWGFADHSLRIGPYESDRALYIFESDFLPPNGEILCGTVPNSRLLITANTSSVITVWRFKGKNHSLQLLTNLFGHKEAITCLTSSAAYGIIVSGSRDRTCIVWDLNRLLFVRQLGGSSENDLIHPSPIAAVSINDLTGDIATCSGSWLFFWSINGDLLASVNTLSISQVDMNPTLSNQSFPAPSTQILCAAFSLYNEWDLDNVIMTGSSDGVVRLWSLQYVQVPIDDDDVNNGSIISSSSDSSKVSTPRESDDPHLNTCPDRDEIVRRMSLASVIAEEINKDEEASSDDSQAEDRETPVVHESPSDPKQEAKFLNENINVKTDVNIIHEDGTEERDIDNANDFRKNNDQPDGQSTSKPNFHKKKIPAPLEIPKIRASKSDTSLIDSALSGGNMIGSILKPGYKWQRKLVFRSKLTMHTAFERKDNAEPAAITALAISKDNKTIFVGDARGRIFSWSVSEGRGLGDHWVKDEIVEYCAQCNVKFTFSGRKHHCRNCGLVFCSKCSKYEAEVKRLKTKKPVRVCYNCFISLQKQQ</sequence>
<evidence type="ECO:0000256" key="3">
    <source>
        <dbReference type="ARBA" id="ARBA00022737"/>
    </source>
</evidence>
<evidence type="ECO:0000256" key="2">
    <source>
        <dbReference type="ARBA" id="ARBA00022723"/>
    </source>
</evidence>
<dbReference type="InterPro" id="IPR011011">
    <property type="entry name" value="Znf_FYVE_PHD"/>
</dbReference>
<dbReference type="FunFam" id="1.10.1540.10:FF:000002">
    <property type="entry name" value="WD repeat and FYVE domain containing 3"/>
    <property type="match status" value="1"/>
</dbReference>
<dbReference type="Proteomes" id="UP000015104">
    <property type="component" value="Unassembled WGS sequence"/>
</dbReference>
<dbReference type="Gene3D" id="2.30.29.30">
    <property type="entry name" value="Pleckstrin-homology domain (PH domain)/Phosphotyrosine-binding domain (PTB)"/>
    <property type="match status" value="1"/>
</dbReference>
<feature type="domain" description="BEACH" evidence="10">
    <location>
        <begin position="2757"/>
        <end position="3050"/>
    </location>
</feature>
<evidence type="ECO:0000256" key="4">
    <source>
        <dbReference type="ARBA" id="ARBA00022771"/>
    </source>
</evidence>
<dbReference type="InterPro" id="IPR013320">
    <property type="entry name" value="ConA-like_dom_sf"/>
</dbReference>
<feature type="region of interest" description="Disordered" evidence="8">
    <location>
        <begin position="3457"/>
        <end position="3497"/>
    </location>
</feature>
<evidence type="ECO:0000256" key="8">
    <source>
        <dbReference type="SAM" id="MobiDB-lite"/>
    </source>
</evidence>
<dbReference type="InterPro" id="IPR015943">
    <property type="entry name" value="WD40/YVTN_repeat-like_dom_sf"/>
</dbReference>
<feature type="region of interest" description="Disordered" evidence="8">
    <location>
        <begin position="896"/>
        <end position="932"/>
    </location>
</feature>
<dbReference type="GO" id="GO:0019882">
    <property type="term" value="P:antigen processing and presentation"/>
    <property type="evidence" value="ECO:0007669"/>
    <property type="project" value="TreeGrafter"/>
</dbReference>
<dbReference type="CDD" id="cd01201">
    <property type="entry name" value="PH_BEACH"/>
    <property type="match status" value="1"/>
</dbReference>